<comment type="similarity">
    <text evidence="1">Belongs to the universal ribosomal protein uL1 family.</text>
</comment>
<keyword evidence="3" id="KW-0687">Ribonucleoprotein</keyword>
<dbReference type="GeneTree" id="ENSGT00940000162168"/>
<evidence type="ECO:0000313" key="5">
    <source>
        <dbReference type="Proteomes" id="UP000694426"/>
    </source>
</evidence>
<keyword evidence="5" id="KW-1185">Reference proteome</keyword>
<evidence type="ECO:0000313" key="4">
    <source>
        <dbReference type="Ensembl" id="ENSABRP00000023235.1"/>
    </source>
</evidence>
<evidence type="ECO:0000256" key="3">
    <source>
        <dbReference type="ARBA" id="ARBA00023274"/>
    </source>
</evidence>
<accession>A0A8B9IBG4</accession>
<protein>
    <submittedName>
        <fullName evidence="4">Uncharacterized protein</fullName>
    </submittedName>
</protein>
<evidence type="ECO:0000256" key="2">
    <source>
        <dbReference type="ARBA" id="ARBA00022980"/>
    </source>
</evidence>
<dbReference type="Proteomes" id="UP000694426">
    <property type="component" value="Unplaced"/>
</dbReference>
<reference evidence="4" key="1">
    <citation type="submission" date="2025-08" db="UniProtKB">
        <authorList>
            <consortium name="Ensembl"/>
        </authorList>
    </citation>
    <scope>IDENTIFICATION</scope>
</reference>
<dbReference type="InterPro" id="IPR023674">
    <property type="entry name" value="Ribosomal_uL1-like"/>
</dbReference>
<reference evidence="4" key="2">
    <citation type="submission" date="2025-09" db="UniProtKB">
        <authorList>
            <consortium name="Ensembl"/>
        </authorList>
    </citation>
    <scope>IDENTIFICATION</scope>
</reference>
<dbReference type="SUPFAM" id="SSF56808">
    <property type="entry name" value="Ribosomal protein L1"/>
    <property type="match status" value="1"/>
</dbReference>
<dbReference type="GO" id="GO:0005840">
    <property type="term" value="C:ribosome"/>
    <property type="evidence" value="ECO:0007669"/>
    <property type="project" value="UniProtKB-KW"/>
</dbReference>
<dbReference type="PANTHER" id="PTHR36427">
    <property type="entry name" value="54S RIBOSOMAL PROTEIN L1, MITOCHONDRIAL"/>
    <property type="match status" value="1"/>
</dbReference>
<dbReference type="AlphaFoldDB" id="A0A8B9IBG4"/>
<organism evidence="4 5">
    <name type="scientific">Anser brachyrhynchus</name>
    <name type="common">Pink-footed goose</name>
    <dbReference type="NCBI Taxonomy" id="132585"/>
    <lineage>
        <taxon>Eukaryota</taxon>
        <taxon>Metazoa</taxon>
        <taxon>Chordata</taxon>
        <taxon>Craniata</taxon>
        <taxon>Vertebrata</taxon>
        <taxon>Euteleostomi</taxon>
        <taxon>Archelosauria</taxon>
        <taxon>Archosauria</taxon>
        <taxon>Dinosauria</taxon>
        <taxon>Saurischia</taxon>
        <taxon>Theropoda</taxon>
        <taxon>Coelurosauria</taxon>
        <taxon>Aves</taxon>
        <taxon>Neognathae</taxon>
        <taxon>Galloanserae</taxon>
        <taxon>Anseriformes</taxon>
        <taxon>Anatidae</taxon>
        <taxon>Anserinae</taxon>
        <taxon>Anser</taxon>
    </lineage>
</organism>
<name>A0A8B9IBG4_9AVES</name>
<proteinExistence type="inferred from homology"/>
<dbReference type="Ensembl" id="ENSABRT00000032585.1">
    <property type="protein sequence ID" value="ENSABRP00000023235.1"/>
    <property type="gene ID" value="ENSABRG00000019599.1"/>
</dbReference>
<evidence type="ECO:0000256" key="1">
    <source>
        <dbReference type="ARBA" id="ARBA00010531"/>
    </source>
</evidence>
<dbReference type="GO" id="GO:1990904">
    <property type="term" value="C:ribonucleoprotein complex"/>
    <property type="evidence" value="ECO:0007669"/>
    <property type="project" value="UniProtKB-KW"/>
</dbReference>
<keyword evidence="2" id="KW-0689">Ribosomal protein</keyword>
<sequence length="273" mass="31518">YHFGAEQLMLTHRGVYSTWKCPWLNAKRGSQKAKQEETKKKKGIIRRPLMSKPVDDVYLTWLYKRPSYNVEEAVGMLKKFQELDFTYPKQYVYINVFLDTALQKKVSSKRIRRCSDFFCNMGRLSFKCRVDVSVGLLSCFFQLLCLAVRVQSAFAGGFMPLLCILEDEIQVDSYVAVPAIMPKLIPLRGKLRRKYPNSLGHDIPKMLQLFREGLEYTVEDERCSLTDTVCPLNVFSNSVEMFICHVCQHLALGLGAFFLFLKAEMFQFPPSLS</sequence>
<dbReference type="PANTHER" id="PTHR36427:SF3">
    <property type="entry name" value="LARGE RIBOSOMAL SUBUNIT PROTEIN UL1M"/>
    <property type="match status" value="1"/>
</dbReference>